<keyword evidence="3" id="KW-1185">Reference proteome</keyword>
<reference evidence="2 3" key="1">
    <citation type="journal article" date="2019" name="Gigascience">
        <title>Whole-genome sequence of the oriental lung fluke Paragonimus westermani.</title>
        <authorList>
            <person name="Oey H."/>
            <person name="Zakrzewski M."/>
            <person name="Narain K."/>
            <person name="Devi K.R."/>
            <person name="Agatsuma T."/>
            <person name="Nawaratna S."/>
            <person name="Gobert G.N."/>
            <person name="Jones M.K."/>
            <person name="Ragan M.A."/>
            <person name="McManus D.P."/>
            <person name="Krause L."/>
        </authorList>
    </citation>
    <scope>NUCLEOTIDE SEQUENCE [LARGE SCALE GENOMIC DNA]</scope>
    <source>
        <strain evidence="2 3">IND2009</strain>
    </source>
</reference>
<dbReference type="Proteomes" id="UP000324629">
    <property type="component" value="Unassembled WGS sequence"/>
</dbReference>
<evidence type="ECO:0000256" key="1">
    <source>
        <dbReference type="SAM" id="MobiDB-lite"/>
    </source>
</evidence>
<name>A0A5J4NM28_9TREM</name>
<dbReference type="PANTHER" id="PTHR14659:SF1">
    <property type="entry name" value="ALPHA- AND GAMMA-ADAPTIN-BINDING PROTEIN P34"/>
    <property type="match status" value="1"/>
</dbReference>
<dbReference type="Gene3D" id="3.40.50.11960">
    <property type="match status" value="1"/>
</dbReference>
<proteinExistence type="predicted"/>
<dbReference type="PANTHER" id="PTHR14659">
    <property type="entry name" value="ALPHA- AND GAMMA-ADAPTIN-BINDING PROTEIN P34"/>
    <property type="match status" value="1"/>
</dbReference>
<evidence type="ECO:0008006" key="4">
    <source>
        <dbReference type="Google" id="ProtNLM"/>
    </source>
</evidence>
<dbReference type="EMBL" id="QNGE01001903">
    <property type="protein sequence ID" value="KAA3676591.1"/>
    <property type="molecule type" value="Genomic_DNA"/>
</dbReference>
<dbReference type="Pfam" id="PF10199">
    <property type="entry name" value="Adaptin_binding"/>
    <property type="match status" value="1"/>
</dbReference>
<organism evidence="2 3">
    <name type="scientific">Paragonimus westermani</name>
    <dbReference type="NCBI Taxonomy" id="34504"/>
    <lineage>
        <taxon>Eukaryota</taxon>
        <taxon>Metazoa</taxon>
        <taxon>Spiralia</taxon>
        <taxon>Lophotrochozoa</taxon>
        <taxon>Platyhelminthes</taxon>
        <taxon>Trematoda</taxon>
        <taxon>Digenea</taxon>
        <taxon>Plagiorchiida</taxon>
        <taxon>Troglotremata</taxon>
        <taxon>Troglotrematidae</taxon>
        <taxon>Paragonimus</taxon>
    </lineage>
</organism>
<feature type="compositionally biased region" description="Acidic residues" evidence="1">
    <location>
        <begin position="232"/>
        <end position="243"/>
    </location>
</feature>
<comment type="caution">
    <text evidence="2">The sequence shown here is derived from an EMBL/GenBank/DDBJ whole genome shotgun (WGS) entry which is preliminary data.</text>
</comment>
<feature type="region of interest" description="Disordered" evidence="1">
    <location>
        <begin position="222"/>
        <end position="243"/>
    </location>
</feature>
<accession>A0A5J4NM28</accession>
<protein>
    <recommendedName>
        <fullName evidence="4">Alpha-and gamma-adaptin-binding protein p34</fullName>
    </recommendedName>
</protein>
<evidence type="ECO:0000313" key="2">
    <source>
        <dbReference type="EMBL" id="KAA3676591.1"/>
    </source>
</evidence>
<gene>
    <name evidence="2" type="ORF">DEA37_0006997</name>
</gene>
<sequence length="299" mass="33628">MEHPLLAVINLDTRLSLSGLFNDILFTSGPSLEEPSSTELLLRINCKYYSADILVREITPDAQLCSAEAVLICFDGEKACSWESALHYMNLATRLNLPLRLLVCSKLYPDALPADACGDLRLFHRLALEHEFELIELEPDDDTIEEGEEFGVSRLKSALEAHMWSNMKLHSDTNKVPVNRISSLSAHTNNSILAHKGSSRTLVDESQDLPLVVATNLINDNRVGDKSSESSFNEDEDGDGDEMESFDRIFQKFMDTRERLPKLDPQQRRILAEKVILQLCRSVDNETDESTDREDSASN</sequence>
<dbReference type="AlphaFoldDB" id="A0A5J4NM28"/>
<dbReference type="InterPro" id="IPR019341">
    <property type="entry name" value="Alpha/Gamma-adaptin-bd_p34"/>
</dbReference>
<evidence type="ECO:0000313" key="3">
    <source>
        <dbReference type="Proteomes" id="UP000324629"/>
    </source>
</evidence>